<dbReference type="PANTHER" id="PTHR43244:SF1">
    <property type="entry name" value="5,10-METHYLENETETRAHYDROMETHANOPTERIN REDUCTASE"/>
    <property type="match status" value="1"/>
</dbReference>
<accession>A0A3N0CHI5</accession>
<proteinExistence type="predicted"/>
<dbReference type="EC" id="1.-.-.-" evidence="3"/>
<dbReference type="CDD" id="cd01097">
    <property type="entry name" value="Tetrahydromethanopterin_reductase"/>
    <property type="match status" value="1"/>
</dbReference>
<dbReference type="InterPro" id="IPR036661">
    <property type="entry name" value="Luciferase-like_sf"/>
</dbReference>
<sequence>MTEPWTGDAQNVPRVGVVLPLWPRQSPGEIFEVAATVSRHPFAEMWLGEMGTWDAMSAMAACISGLAERTTATVGPVPVGVRTPVDLALGLATLGQVSGRAVDLALGASVASIVAGWHGRPHGQAPERTRELIQALRQILSGEVTDFAGAHVRTSGFRLSGPMRSSVALAAFGPSMVRLAGEVADRAVLNQVTPGEVARIRSELTEAAANVGRPCPEVVVWMMSSLRDDPDSVGQIARNVAIYLRQPRYRSMYEKLGSGRDLRSLAAMSVSEATRAVPRSLLDAVAAIGPAAVQNSRIDALRRAGADVVCVVPATAGDAGARGLLAELATVCQ</sequence>
<comment type="caution">
    <text evidence="3">The sequence shown here is derived from an EMBL/GenBank/DDBJ whole genome shotgun (WGS) entry which is preliminary data.</text>
</comment>
<dbReference type="PANTHER" id="PTHR43244">
    <property type="match status" value="1"/>
</dbReference>
<dbReference type="InterPro" id="IPR022526">
    <property type="entry name" value="F420_Rv3093c"/>
</dbReference>
<keyword evidence="1 3" id="KW-0560">Oxidoreductase</keyword>
<evidence type="ECO:0000313" key="3">
    <source>
        <dbReference type="EMBL" id="RNL62917.1"/>
    </source>
</evidence>
<evidence type="ECO:0000259" key="2">
    <source>
        <dbReference type="Pfam" id="PF00296"/>
    </source>
</evidence>
<dbReference type="NCBIfam" id="TIGR03841">
    <property type="entry name" value="F420_Rv3093c"/>
    <property type="match status" value="1"/>
</dbReference>
<dbReference type="SUPFAM" id="SSF51679">
    <property type="entry name" value="Bacterial luciferase-like"/>
    <property type="match status" value="1"/>
</dbReference>
<dbReference type="RefSeq" id="WP_123228208.1">
    <property type="nucleotide sequence ID" value="NZ_RJSE01000007.1"/>
</dbReference>
<feature type="domain" description="Luciferase-like" evidence="2">
    <location>
        <begin position="25"/>
        <end position="307"/>
    </location>
</feature>
<dbReference type="OrthoDB" id="5241778at2"/>
<protein>
    <submittedName>
        <fullName evidence="3">LLM class F420-dependent oxidoreductase</fullName>
        <ecNumber evidence="3">1.-.-.-</ecNumber>
    </submittedName>
</protein>
<organism evidence="3 4">
    <name type="scientific">Nocardioides marmoriginsengisoli</name>
    <dbReference type="NCBI Taxonomy" id="661483"/>
    <lineage>
        <taxon>Bacteria</taxon>
        <taxon>Bacillati</taxon>
        <taxon>Actinomycetota</taxon>
        <taxon>Actinomycetes</taxon>
        <taxon>Propionibacteriales</taxon>
        <taxon>Nocardioidaceae</taxon>
        <taxon>Nocardioides</taxon>
    </lineage>
</organism>
<dbReference type="Gene3D" id="3.20.20.30">
    <property type="entry name" value="Luciferase-like domain"/>
    <property type="match status" value="1"/>
</dbReference>
<dbReference type="InterPro" id="IPR050564">
    <property type="entry name" value="F420-G6PD/mer"/>
</dbReference>
<evidence type="ECO:0000256" key="1">
    <source>
        <dbReference type="ARBA" id="ARBA00023002"/>
    </source>
</evidence>
<dbReference type="GO" id="GO:0016705">
    <property type="term" value="F:oxidoreductase activity, acting on paired donors, with incorporation or reduction of molecular oxygen"/>
    <property type="evidence" value="ECO:0007669"/>
    <property type="project" value="InterPro"/>
</dbReference>
<keyword evidence="4" id="KW-1185">Reference proteome</keyword>
<dbReference type="Pfam" id="PF00296">
    <property type="entry name" value="Bac_luciferase"/>
    <property type="match status" value="1"/>
</dbReference>
<dbReference type="Proteomes" id="UP000267128">
    <property type="component" value="Unassembled WGS sequence"/>
</dbReference>
<dbReference type="AlphaFoldDB" id="A0A3N0CHI5"/>
<dbReference type="InterPro" id="IPR011251">
    <property type="entry name" value="Luciferase-like_dom"/>
</dbReference>
<gene>
    <name evidence="3" type="ORF">EFK50_14405</name>
</gene>
<dbReference type="EMBL" id="RJSE01000007">
    <property type="protein sequence ID" value="RNL62917.1"/>
    <property type="molecule type" value="Genomic_DNA"/>
</dbReference>
<reference evidence="3 4" key="1">
    <citation type="submission" date="2018-11" db="EMBL/GenBank/DDBJ databases">
        <authorList>
            <person name="Li F."/>
        </authorList>
    </citation>
    <scope>NUCLEOTIDE SEQUENCE [LARGE SCALE GENOMIC DNA]</scope>
    <source>
        <strain evidence="3 4">Gsoil 097</strain>
    </source>
</reference>
<name>A0A3N0CHI5_9ACTN</name>
<evidence type="ECO:0000313" key="4">
    <source>
        <dbReference type="Proteomes" id="UP000267128"/>
    </source>
</evidence>